<evidence type="ECO:0000256" key="5">
    <source>
        <dbReference type="SAM" id="MobiDB-lite"/>
    </source>
</evidence>
<feature type="compositionally biased region" description="Basic and acidic residues" evidence="5">
    <location>
        <begin position="962"/>
        <end position="989"/>
    </location>
</feature>
<dbReference type="GO" id="GO:0008104">
    <property type="term" value="P:intracellular protein localization"/>
    <property type="evidence" value="ECO:0007669"/>
    <property type="project" value="TreeGrafter"/>
</dbReference>
<reference evidence="9" key="1">
    <citation type="submission" date="2025-08" db="UniProtKB">
        <authorList>
            <consortium name="RefSeq"/>
        </authorList>
    </citation>
    <scope>IDENTIFICATION</scope>
    <source>
        <tissue evidence="9">White muscle</tissue>
    </source>
</reference>
<dbReference type="GO" id="GO:0005829">
    <property type="term" value="C:cytosol"/>
    <property type="evidence" value="ECO:0007669"/>
    <property type="project" value="TreeGrafter"/>
</dbReference>
<dbReference type="InterPro" id="IPR050865">
    <property type="entry name" value="BEACH_Domain"/>
</dbReference>
<evidence type="ECO:0000256" key="2">
    <source>
        <dbReference type="ARBA" id="ARBA00022574"/>
    </source>
</evidence>
<feature type="compositionally biased region" description="Polar residues" evidence="5">
    <location>
        <begin position="1292"/>
        <end position="1308"/>
    </location>
</feature>
<dbReference type="Pfam" id="PF14844">
    <property type="entry name" value="PH_BEACH"/>
    <property type="match status" value="1"/>
</dbReference>
<comment type="subcellular location">
    <subcellularLocation>
        <location evidence="1">Membrane</location>
    </subcellularLocation>
</comment>
<feature type="region of interest" description="Disordered" evidence="5">
    <location>
        <begin position="946"/>
        <end position="1327"/>
    </location>
</feature>
<dbReference type="InterPro" id="IPR016024">
    <property type="entry name" value="ARM-type_fold"/>
</dbReference>
<dbReference type="Pfam" id="PF02138">
    <property type="entry name" value="Beach"/>
    <property type="match status" value="2"/>
</dbReference>
<feature type="region of interest" description="Disordered" evidence="5">
    <location>
        <begin position="1340"/>
        <end position="1378"/>
    </location>
</feature>
<feature type="domain" description="BEACH" evidence="6">
    <location>
        <begin position="2238"/>
        <end position="2495"/>
    </location>
</feature>
<feature type="compositionally biased region" description="Basic and acidic residues" evidence="5">
    <location>
        <begin position="1342"/>
        <end position="1352"/>
    </location>
</feature>
<keyword evidence="8" id="KW-1185">Reference proteome</keyword>
<dbReference type="InterPro" id="IPR046851">
    <property type="entry name" value="NBCH_WD40"/>
</dbReference>
<gene>
    <name evidence="9" type="primary">LOC120034741</name>
</gene>
<dbReference type="PROSITE" id="PS50197">
    <property type="entry name" value="BEACH"/>
    <property type="match status" value="1"/>
</dbReference>
<feature type="compositionally biased region" description="Basic and acidic residues" evidence="5">
    <location>
        <begin position="1164"/>
        <end position="1185"/>
    </location>
</feature>
<feature type="compositionally biased region" description="Basic and acidic residues" evidence="5">
    <location>
        <begin position="1665"/>
        <end position="1676"/>
    </location>
</feature>
<feature type="compositionally biased region" description="Polar residues" evidence="5">
    <location>
        <begin position="1229"/>
        <end position="1247"/>
    </location>
</feature>
<keyword evidence="3" id="KW-0677">Repeat</keyword>
<dbReference type="Gene3D" id="1.10.1540.10">
    <property type="entry name" value="BEACH domain"/>
    <property type="match status" value="2"/>
</dbReference>
<dbReference type="PANTHER" id="PTHR13743">
    <property type="entry name" value="BEIGE/BEACH-RELATED"/>
    <property type="match status" value="1"/>
</dbReference>
<dbReference type="PANTHER" id="PTHR13743:SF64">
    <property type="entry name" value="LIPOPOLYSACCHARIDE-RESPONSIVE AND BEIGE-LIKE ANCHOR PROTEIN"/>
    <property type="match status" value="1"/>
</dbReference>
<feature type="compositionally biased region" description="Low complexity" evidence="5">
    <location>
        <begin position="1188"/>
        <end position="1197"/>
    </location>
</feature>
<dbReference type="SUPFAM" id="SSF49899">
    <property type="entry name" value="Concanavalin A-like lectins/glucanases"/>
    <property type="match status" value="1"/>
</dbReference>
<dbReference type="Pfam" id="PF06469">
    <property type="entry name" value="DUF1088"/>
    <property type="match status" value="1"/>
</dbReference>
<dbReference type="InterPro" id="IPR046852">
    <property type="entry name" value="Neurobeachin_a-sol"/>
</dbReference>
<feature type="compositionally biased region" description="Low complexity" evidence="5">
    <location>
        <begin position="907"/>
        <end position="918"/>
    </location>
</feature>
<dbReference type="InterPro" id="IPR011993">
    <property type="entry name" value="PH-like_dom_sf"/>
</dbReference>
<evidence type="ECO:0000313" key="9">
    <source>
        <dbReference type="RefSeq" id="XP_038837273.1"/>
    </source>
</evidence>
<dbReference type="Gene3D" id="2.30.29.30">
    <property type="entry name" value="Pleckstrin-homology domain (PH domain)/Phosphotyrosine-binding domain (PTB)"/>
    <property type="match status" value="1"/>
</dbReference>
<dbReference type="InterPro" id="IPR036372">
    <property type="entry name" value="BEACH_dom_sf"/>
</dbReference>
<dbReference type="SMART" id="SM00320">
    <property type="entry name" value="WD40"/>
    <property type="match status" value="5"/>
</dbReference>
<evidence type="ECO:0000256" key="4">
    <source>
        <dbReference type="ARBA" id="ARBA00023136"/>
    </source>
</evidence>
<feature type="region of interest" description="Disordered" evidence="5">
    <location>
        <begin position="1815"/>
        <end position="1840"/>
    </location>
</feature>
<feature type="compositionally biased region" description="Polar residues" evidence="5">
    <location>
        <begin position="1639"/>
        <end position="1652"/>
    </location>
</feature>
<dbReference type="InterPro" id="IPR000409">
    <property type="entry name" value="BEACH_dom"/>
</dbReference>
<keyword evidence="2" id="KW-0853">WD repeat</keyword>
<dbReference type="InterPro" id="IPR010508">
    <property type="entry name" value="NBEA-like_DUF1088"/>
</dbReference>
<feature type="compositionally biased region" description="Low complexity" evidence="5">
    <location>
        <begin position="1815"/>
        <end position="1825"/>
    </location>
</feature>
<keyword evidence="4" id="KW-0472">Membrane</keyword>
<dbReference type="Pfam" id="PF20425">
    <property type="entry name" value="Neurobeachin"/>
    <property type="match status" value="1"/>
</dbReference>
<evidence type="ECO:0000259" key="7">
    <source>
        <dbReference type="PROSITE" id="PS51783"/>
    </source>
</evidence>
<dbReference type="FunFam" id="2.130.10.10:FF:000886">
    <property type="entry name" value="lipopolysaccharide-responsive and beige-like anchor protein isoform X1"/>
    <property type="match status" value="1"/>
</dbReference>
<dbReference type="GO" id="GO:0016020">
    <property type="term" value="C:membrane"/>
    <property type="evidence" value="ECO:0007669"/>
    <property type="project" value="UniProtKB-SubCell"/>
</dbReference>
<feature type="compositionally biased region" description="Polar residues" evidence="5">
    <location>
        <begin position="1826"/>
        <end position="1840"/>
    </location>
</feature>
<dbReference type="Pfam" id="PF15787">
    <property type="entry name" value="DUF4704"/>
    <property type="match status" value="1"/>
</dbReference>
<dbReference type="InterPro" id="IPR031570">
    <property type="entry name" value="NBEA/BDCP_DUF4704"/>
</dbReference>
<dbReference type="InterPro" id="IPR036322">
    <property type="entry name" value="WD40_repeat_dom_sf"/>
</dbReference>
<dbReference type="SUPFAM" id="SSF50729">
    <property type="entry name" value="PH domain-like"/>
    <property type="match status" value="1"/>
</dbReference>
<dbReference type="GO" id="GO:0019901">
    <property type="term" value="F:protein kinase binding"/>
    <property type="evidence" value="ECO:0007669"/>
    <property type="project" value="TreeGrafter"/>
</dbReference>
<dbReference type="Pfam" id="PF13385">
    <property type="entry name" value="Laminin_G_3"/>
    <property type="match status" value="1"/>
</dbReference>
<dbReference type="SMART" id="SM01026">
    <property type="entry name" value="Beach"/>
    <property type="match status" value="1"/>
</dbReference>
<dbReference type="Gene3D" id="1.25.10.10">
    <property type="entry name" value="Leucine-rich Repeat Variant"/>
    <property type="match status" value="1"/>
</dbReference>
<dbReference type="GeneID" id="120034741"/>
<dbReference type="InterPro" id="IPR013320">
    <property type="entry name" value="ConA-like_dom_sf"/>
</dbReference>
<feature type="compositionally biased region" description="Basic and acidic residues" evidence="5">
    <location>
        <begin position="1074"/>
        <end position="1089"/>
    </location>
</feature>
<dbReference type="FunFam" id="2.30.29.30:FF:000059">
    <property type="entry name" value="neurobeachin isoform X1"/>
    <property type="match status" value="1"/>
</dbReference>
<protein>
    <submittedName>
        <fullName evidence="9">Lipopolysaccharide-responsive and beige-like anchor protein</fullName>
    </submittedName>
</protein>
<accession>A0A8U0U2G0</accession>
<dbReference type="CDD" id="cd01201">
    <property type="entry name" value="PH_BEACH"/>
    <property type="match status" value="1"/>
</dbReference>
<evidence type="ECO:0000259" key="6">
    <source>
        <dbReference type="PROSITE" id="PS50197"/>
    </source>
</evidence>
<feature type="compositionally biased region" description="Basic and acidic residues" evidence="5">
    <location>
        <begin position="1020"/>
        <end position="1060"/>
    </location>
</feature>
<proteinExistence type="predicted"/>
<evidence type="ECO:0000313" key="8">
    <source>
        <dbReference type="Proteomes" id="UP000808372"/>
    </source>
</evidence>
<dbReference type="SUPFAM" id="SSF81837">
    <property type="entry name" value="BEACH domain"/>
    <property type="match status" value="1"/>
</dbReference>
<organism evidence="8 9">
    <name type="scientific">Salvelinus namaycush</name>
    <name type="common">Lake trout</name>
    <name type="synonym">Salmo namaycush</name>
    <dbReference type="NCBI Taxonomy" id="8040"/>
    <lineage>
        <taxon>Eukaryota</taxon>
        <taxon>Metazoa</taxon>
        <taxon>Chordata</taxon>
        <taxon>Craniata</taxon>
        <taxon>Vertebrata</taxon>
        <taxon>Euteleostomi</taxon>
        <taxon>Actinopterygii</taxon>
        <taxon>Neopterygii</taxon>
        <taxon>Teleostei</taxon>
        <taxon>Protacanthopterygii</taxon>
        <taxon>Salmoniformes</taxon>
        <taxon>Salmonidae</taxon>
        <taxon>Salmoninae</taxon>
        <taxon>Salvelinus</taxon>
    </lineage>
</organism>
<feature type="compositionally biased region" description="Low complexity" evidence="5">
    <location>
        <begin position="1362"/>
        <end position="1378"/>
    </location>
</feature>
<dbReference type="Gene3D" id="2.130.10.10">
    <property type="entry name" value="YVTN repeat-like/Quinoprotein amine dehydrogenase"/>
    <property type="match status" value="1"/>
</dbReference>
<dbReference type="Proteomes" id="UP000808372">
    <property type="component" value="Chromosome 42"/>
</dbReference>
<dbReference type="Pfam" id="PF20426">
    <property type="entry name" value="NBCH_WD40"/>
    <property type="match status" value="1"/>
</dbReference>
<evidence type="ECO:0000256" key="1">
    <source>
        <dbReference type="ARBA" id="ARBA00004370"/>
    </source>
</evidence>
<dbReference type="InterPro" id="IPR015943">
    <property type="entry name" value="WD40/YVTN_repeat-like_dom_sf"/>
</dbReference>
<dbReference type="InterPro" id="IPR001680">
    <property type="entry name" value="WD40_rpt"/>
</dbReference>
<dbReference type="InterPro" id="IPR023362">
    <property type="entry name" value="PH-BEACH_dom"/>
</dbReference>
<feature type="region of interest" description="Disordered" evidence="5">
    <location>
        <begin position="894"/>
        <end position="934"/>
    </location>
</feature>
<dbReference type="CDD" id="cd06071">
    <property type="entry name" value="Beach"/>
    <property type="match status" value="1"/>
</dbReference>
<name>A0A8U0U2G0_SALNM</name>
<dbReference type="SUPFAM" id="SSF48371">
    <property type="entry name" value="ARM repeat"/>
    <property type="match status" value="1"/>
</dbReference>
<dbReference type="SUPFAM" id="SSF50978">
    <property type="entry name" value="WD40 repeat-like"/>
    <property type="match status" value="1"/>
</dbReference>
<feature type="domain" description="BEACH-type PH" evidence="7">
    <location>
        <begin position="2111"/>
        <end position="2219"/>
    </location>
</feature>
<dbReference type="FunFam" id="2.60.120.200:FF:000010">
    <property type="entry name" value="neurobeachin isoform X2"/>
    <property type="match status" value="1"/>
</dbReference>
<dbReference type="RefSeq" id="XP_038837273.1">
    <property type="nucleotide sequence ID" value="XM_038981345.1"/>
</dbReference>
<dbReference type="PROSITE" id="PS51783">
    <property type="entry name" value="PH_BEACH"/>
    <property type="match status" value="1"/>
</dbReference>
<feature type="compositionally biased region" description="Polar residues" evidence="5">
    <location>
        <begin position="1113"/>
        <end position="1127"/>
    </location>
</feature>
<sequence length="2870" mass="317377">MSDTQCEPTCQAEVWSIFTAILKKSVRNLQACTDTGLINLVLDRVAHTDSMIADLMVDMLRVLASYSITVKELKLFFSKLQGEKGQWPPHAVKLLSVLRSMAHRNGPDSFFSFPGKSAAGIALPPIAKWPYQSGFTFHTWLRMDPINNINVDKEKPYLYCFRTNKGLGYSAHFVGCCLIVTSLKSKGKGFQHYVKYDFKPQKWYMVTIVHVYNRWKNSEISCYVNGELASYGDITWFVNTSDTFDKCFLGSSETADANRVFCGQMGAVYLFGEALSAAQILAIYQLGPGYKGTFKYKAESDLLFAEHHKTLLYDGKLSSCISFSYNPRATDAQLCLESSPKDNASIFVHSPHALMLQDVKAVVTHSVQSAIHSIGGVQVLFPLFAQLDHLQHTSDELDTSLCCTLLSFVMELLKNSVAMQEQVLACKGFLVIGYTLEKSSKVHVTRSVLDIVLAFARYLSNLQNGVLLLKQLCDHILFNPAIWIHAPAKVQLVLYTYLSTEFISTVTIYNAIRRVGTVLQVMHTLKYYYWVVNPQDRSGVTPKGLDGLRPNQKEIHSLRAFLLLFVKQLIMKDYGVKEDELQSILNYLLTMHEDDNLMDVLQLLVALMSEHHGSMVQAFDQRNGVRVIYKLLASNSEGIRVQALKVLGYFLKHLPAKRKSEVMLGHGLFSLLNERLMLHSNQFSRTTYNVLFEILTEQICTQVIHKQHPDPDSNVKIVNPQVLKVIAALLKNSPLSPESMEVRRVFLSDMIKLFNNSKDNRRSLLQCSVWQDWMLSLCFINPKSSEEQKVTEMVYAIFRILLYHAIKYEWGGWRVWVDTLSITHSKVTFEQHKENLARMFRQYQRLGSEGDAAGIRTISGASRDSEILGQLRTNRHQGEETAPSTVIELTIDSEGVPQNQESPNTTPPSATSTASASTPSPPEREGDRSQRGQAPITVSNMLARAEEEDNEELQQVQNQISEDQRGGAGDRAEATTQETEAKLTEDKVSSKTVEAMTETETATDKTDDAAAASSTTETDEATKPETDDAKVAKTETSDDGKTSDTDKVVRPQTDGEKGSETHSYIAANVLMSEDSLKEPKEPELAKQPEEQVSAAISACQKGSVAEGSPVGASLQSVSDQVRPSSTDDSMEEPSFVSAAGGEEEEKEAEEVKTEEVVVEEEKMEEVKAEEIKTEEVKTEKKKEEESVAEVTKSAVESQETPPASVPEESQTQPPKMEEIDLDPSAPGTDPTSTEPAQQPLESTTSPPTALEAILPAAVGATVSKSDTPQAVAPAEAPSTKAVQPEAPGATEAPSTRTDTSPKVATSNAVEAGKDSAAEGPGSATKTKEIHIARLDVSSVASDTERLELKETSTPEVHQGDTAAAGASGGQASESSSSARSTMFRIPEFRWSHMHQRLLTDLLFSIETDVQMWRSHSTKTVMDFVNSSENVVFVHNTVHLISQVVDNLIMACGGILPLLSAATSSSHDLENIEPSQGLSVEASVTFLQRLINLVDVLIFASSLNFTEIEAEKNMSSGGILRQSLRLVCAMAVRNCLECQQHSHFKPSQDSARGQQAVHSLMGAAKSPVDVVTGGMSPIRDMDRLLQEMDINRLRAVVFRDIEDSKQAQFLALAVVYFISVLMVSKYRDILEPQNDKKLPQRSQSARSADSNAVSGGPDLESSVSLRRRDSGIGDDHSSVAPSEADSTAQGPDAVSEALSTLSSEVRGHRENPTANARGGKNVKDILRSLVSAPADDIMVDPSLLPPAFLGAAMGNNPNQFRSFDRSVRVAPKKVGGAPSPGSSTPVPSATVAVAAAGTPVNNVAVVSTGDASQSTTAEAAAGSASANLPSVPTLSPMTRDTAPSMSISERLEHALEKAAPLLREIFVDFAPFLSRTLLGSHGQELLIEGTSLVCMKSSSSVVELVMLLCSQEWQNSIQKNAGLAFIELVNEGRLLSHTMKDHLVRVANEAEFILSRQRAEDIHKHAEFESHCAQYSAEKRDEEKMCDHLIRAAKYRDHVTATQLIQKIVNILTDKHGAWGSSAFSRPREFWRLDYWEDDLRRRRRFVRNPFGSTHSKATLKAAAEHAPEEDILKGKQSIRSHAMGNQNSESEILLDGDDDTLSSLEEKELENLTGPVNMSTSAQLVAPAVVVKGTLSITASELYFEVDEDETSFKTIDPKILTYTEGLHGKWLFTEIRAVFSRRYLLQNTALEIFMANRTAVMFNFPDAGTVKKVVQCLPRVGVGTNFGLPQTRRISQASPKQLYKASNMTQRWQRREISNFEYLIFLNTISGRTYNDLNQYPVFPWVITNYDTEDLDLTLPSNYRDLSKPIGALNPKRAAFFNDRYESWEDDQVPKFHYGTHYSTSSFTQMWLLRIEPFTTMFLNFQGGKFDHADRTFSSVSRAWRNCQRDTSDVKFNLAQSPLTMAPPLLLSSQALESEFVSCQLHQWIDLIFGYKQQGPEATRSLNVFYYLTYEGTINLSSITDPMLREAVEAQIRSFGQTPCQLLIEPHPPRSSAMQVSPLMFTEQMQQDVIMVLKFPSNSPVAHVAANTQPGLAAPAIITVTANRLFAVNKWHGLAGHQGSSVQDQQYQLPVEIDPLIASNVGTHRRQITDLLDQSIHIHSQCFIITADNRFILLCGFWDKSFRVYSTDSGKLTQIVFGHRDVVTCLARSESYIGGDCYVLSGSRDATLLLWYWNGKHSSIGENPGTEFVTPRAILTGHDCEVTCASVCAELGLVISGCREGPCLIHSMNGDLLRTLEGPGGCVEPRLIQSSTEGHAVVYYNKGHFCFFSINGKLLGHMEVEENIRAMLLSRDGQYLLTGGDGGVLSVWQVHNLKQMFTYPGCDAGIRSMAMSNDQRCIITGMASGSIVLFYNDFNRWHHEYQTRY</sequence>
<dbReference type="Gene3D" id="2.60.120.200">
    <property type="match status" value="1"/>
</dbReference>
<dbReference type="KEGG" id="snh:120034741"/>
<feature type="region of interest" description="Disordered" evidence="5">
    <location>
        <begin position="1633"/>
        <end position="1718"/>
    </location>
</feature>
<evidence type="ECO:0000256" key="3">
    <source>
        <dbReference type="ARBA" id="ARBA00022737"/>
    </source>
</evidence>
<dbReference type="InterPro" id="IPR011989">
    <property type="entry name" value="ARM-like"/>
</dbReference>